<gene>
    <name evidence="1" type="ORF">M3P21_15715</name>
</gene>
<keyword evidence="2" id="KW-1185">Reference proteome</keyword>
<comment type="caution">
    <text evidence="1">The sequence shown here is derived from an EMBL/GenBank/DDBJ whole genome shotgun (WGS) entry which is preliminary data.</text>
</comment>
<protein>
    <submittedName>
        <fullName evidence="1">Uncharacterized protein</fullName>
    </submittedName>
</protein>
<proteinExistence type="predicted"/>
<name>A0ABT0Q542_9RHOB</name>
<dbReference type="Proteomes" id="UP001203880">
    <property type="component" value="Unassembled WGS sequence"/>
</dbReference>
<sequence>MKATMTPELDQKWWSKNKPKLLKKTGLGDALKDFQIAEDQMDWDKSLKAISDLKRKVAGAVKICGSSHKDTVTVLKKYPKIIDKKEKEIAAKKKAEEDRTKTASTDAPKQKVGKGVVIWKKDLGAEITKKYKPDWLKELKGYNFQLKLNEDLLDVLENEGDYVTPQQMVDDANALADKLVASLAKELMSTDTAIKKETDQKKVDGLVKNFDVKLKTLMGGTKKHFEAIPVNRWKAFVKRKQQYKDYKVKTGFDITLGVLGVVGGAVGVAGSAATGGASLVLGIVSLVRGVAALADKIKDTAREAEKVEKVLKGDLDTLLKRYRTADGEAKKKAQGGSEVGATVLKGILGTDAPFLATLPKCDKNYGLWQNKVAGLEVGGRKLSQAIVKGLAECDKLEKAMKKSTSKEARKYLDKLKKARAVLNKALDSCSTMMGRVSAADKNAPKLKQVLDALSGSNPKYADIFEKVFPAVVNLTLAGANAGVGFSEASNTLDTLNTAVGLFNDIASEGKDQLEAAIG</sequence>
<accession>A0ABT0Q542</accession>
<dbReference type="EMBL" id="JAMFMB010000020">
    <property type="protein sequence ID" value="MCL6284979.1"/>
    <property type="molecule type" value="Genomic_DNA"/>
</dbReference>
<evidence type="ECO:0000313" key="1">
    <source>
        <dbReference type="EMBL" id="MCL6284979.1"/>
    </source>
</evidence>
<reference evidence="1" key="1">
    <citation type="submission" date="2022-05" db="EMBL/GenBank/DDBJ databases">
        <authorList>
            <person name="Park J.-S."/>
        </authorList>
    </citation>
    <scope>NUCLEOTIDE SEQUENCE</scope>
    <source>
        <strain evidence="1">2012CJ41-6</strain>
    </source>
</reference>
<organism evidence="1 2">
    <name type="scientific">Ruegeria spongiae</name>
    <dbReference type="NCBI Taxonomy" id="2942209"/>
    <lineage>
        <taxon>Bacteria</taxon>
        <taxon>Pseudomonadati</taxon>
        <taxon>Pseudomonadota</taxon>
        <taxon>Alphaproteobacteria</taxon>
        <taxon>Rhodobacterales</taxon>
        <taxon>Roseobacteraceae</taxon>
        <taxon>Ruegeria</taxon>
    </lineage>
</organism>
<dbReference type="RefSeq" id="WP_249711333.1">
    <property type="nucleotide sequence ID" value="NZ_JAMFMB010000020.1"/>
</dbReference>
<evidence type="ECO:0000313" key="2">
    <source>
        <dbReference type="Proteomes" id="UP001203880"/>
    </source>
</evidence>